<protein>
    <recommendedName>
        <fullName evidence="3">Matrixin family metalloprotease</fullName>
    </recommendedName>
</protein>
<evidence type="ECO:0000313" key="2">
    <source>
        <dbReference type="Proteomes" id="UP001596380"/>
    </source>
</evidence>
<evidence type="ECO:0000313" key="1">
    <source>
        <dbReference type="EMBL" id="MFC6884564.1"/>
    </source>
</evidence>
<name>A0ABW2CSD4_9ACTN</name>
<sequence length="149" mass="16119">MADNAEAVTKDALGARTQATVKKDPTCDFVADDGRTDVVFEEHGLDPNVLGETWCHDVWASGECDRADVVLSQTTINQVASNDENEYTHTACHELGHTAGLSHYSKGSPPGGTDDCMISGVYDNGAVTWRTYNPHHVGHINAWFDEVTG</sequence>
<dbReference type="Gene3D" id="3.40.390.10">
    <property type="entry name" value="Collagenase (Catalytic Domain)"/>
    <property type="match status" value="1"/>
</dbReference>
<dbReference type="EMBL" id="JBHSXS010000028">
    <property type="protein sequence ID" value="MFC6884564.1"/>
    <property type="molecule type" value="Genomic_DNA"/>
</dbReference>
<evidence type="ECO:0008006" key="3">
    <source>
        <dbReference type="Google" id="ProtNLM"/>
    </source>
</evidence>
<reference evidence="2" key="1">
    <citation type="journal article" date="2019" name="Int. J. Syst. Evol. Microbiol.">
        <title>The Global Catalogue of Microorganisms (GCM) 10K type strain sequencing project: providing services to taxonomists for standard genome sequencing and annotation.</title>
        <authorList>
            <consortium name="The Broad Institute Genomics Platform"/>
            <consortium name="The Broad Institute Genome Sequencing Center for Infectious Disease"/>
            <person name="Wu L."/>
            <person name="Ma J."/>
        </authorList>
    </citation>
    <scope>NUCLEOTIDE SEQUENCE [LARGE SCALE GENOMIC DNA]</scope>
    <source>
        <strain evidence="2">JCM 3369</strain>
    </source>
</reference>
<organism evidence="1 2">
    <name type="scientific">Actinomadura yumaensis</name>
    <dbReference type="NCBI Taxonomy" id="111807"/>
    <lineage>
        <taxon>Bacteria</taxon>
        <taxon>Bacillati</taxon>
        <taxon>Actinomycetota</taxon>
        <taxon>Actinomycetes</taxon>
        <taxon>Streptosporangiales</taxon>
        <taxon>Thermomonosporaceae</taxon>
        <taxon>Actinomadura</taxon>
    </lineage>
</organism>
<keyword evidence="2" id="KW-1185">Reference proteome</keyword>
<dbReference type="SUPFAM" id="SSF55486">
    <property type="entry name" value="Metalloproteases ('zincins'), catalytic domain"/>
    <property type="match status" value="1"/>
</dbReference>
<dbReference type="Proteomes" id="UP001596380">
    <property type="component" value="Unassembled WGS sequence"/>
</dbReference>
<dbReference type="InterPro" id="IPR024079">
    <property type="entry name" value="MetalloPept_cat_dom_sf"/>
</dbReference>
<gene>
    <name evidence="1" type="ORF">ACFQKB_32730</name>
</gene>
<proteinExistence type="predicted"/>
<accession>A0ABW2CSD4</accession>
<comment type="caution">
    <text evidence="1">The sequence shown here is derived from an EMBL/GenBank/DDBJ whole genome shotgun (WGS) entry which is preliminary data.</text>
</comment>
<dbReference type="RefSeq" id="WP_160820247.1">
    <property type="nucleotide sequence ID" value="NZ_JBHSXE010000001.1"/>
</dbReference>